<keyword evidence="5 9" id="KW-0067">ATP-binding</keyword>
<dbReference type="Gene3D" id="2.40.50.140">
    <property type="entry name" value="Nucleic acid-binding proteins"/>
    <property type="match status" value="1"/>
</dbReference>
<dbReference type="CDD" id="cd00775">
    <property type="entry name" value="LysRS_core"/>
    <property type="match status" value="1"/>
</dbReference>
<keyword evidence="4 9" id="KW-0547">Nucleotide-binding</keyword>
<evidence type="ECO:0000313" key="12">
    <source>
        <dbReference type="EMBL" id="BET37442.1"/>
    </source>
</evidence>
<dbReference type="SUPFAM" id="SSF50249">
    <property type="entry name" value="Nucleic acid-binding proteins"/>
    <property type="match status" value="1"/>
</dbReference>
<keyword evidence="9" id="KW-0963">Cytoplasm</keyword>
<keyword evidence="3 9" id="KW-0479">Metal-binding</keyword>
<evidence type="ECO:0000256" key="1">
    <source>
        <dbReference type="ARBA" id="ARBA00011738"/>
    </source>
</evidence>
<feature type="binding site" evidence="9">
    <location>
        <position position="457"/>
    </location>
    <ligand>
        <name>Mg(2+)</name>
        <dbReference type="ChEBI" id="CHEBI:18420"/>
        <label>1</label>
    </ligand>
</feature>
<evidence type="ECO:0000256" key="6">
    <source>
        <dbReference type="ARBA" id="ARBA00022917"/>
    </source>
</evidence>
<dbReference type="Pfam" id="PF01336">
    <property type="entry name" value="tRNA_anti-codon"/>
    <property type="match status" value="1"/>
</dbReference>
<keyword evidence="7 9" id="KW-0030">Aminoacyl-tRNA synthetase</keyword>
<dbReference type="InterPro" id="IPR002313">
    <property type="entry name" value="Lys-tRNA-ligase_II"/>
</dbReference>
<dbReference type="InterPro" id="IPR018149">
    <property type="entry name" value="Lys-tRNA-synth_II_C"/>
</dbReference>
<dbReference type="InterPro" id="IPR006195">
    <property type="entry name" value="aa-tRNA-synth_II"/>
</dbReference>
<dbReference type="NCBIfam" id="TIGR00499">
    <property type="entry name" value="lysS_bact"/>
    <property type="match status" value="1"/>
</dbReference>
<feature type="binding site" evidence="9">
    <location>
        <position position="450"/>
    </location>
    <ligand>
        <name>Mg(2+)</name>
        <dbReference type="ChEBI" id="CHEBI:18420"/>
        <label>1</label>
    </ligand>
</feature>
<dbReference type="EC" id="6.1.1.6" evidence="9"/>
<dbReference type="Gene3D" id="3.30.930.10">
    <property type="entry name" value="Bira Bifunctional Protein, Domain 2"/>
    <property type="match status" value="1"/>
</dbReference>
<dbReference type="PANTHER" id="PTHR42918:SF15">
    <property type="entry name" value="LYSINE--TRNA LIGASE, CHLOROPLASTIC_MITOCHONDRIAL"/>
    <property type="match status" value="1"/>
</dbReference>
<dbReference type="NCBIfam" id="NF001756">
    <property type="entry name" value="PRK00484.1"/>
    <property type="match status" value="1"/>
</dbReference>
<dbReference type="SUPFAM" id="SSF55681">
    <property type="entry name" value="Class II aaRS and biotin synthetases"/>
    <property type="match status" value="1"/>
</dbReference>
<keyword evidence="13" id="KW-1185">Reference proteome</keyword>
<dbReference type="PROSITE" id="PS50862">
    <property type="entry name" value="AA_TRNA_LIGASE_II"/>
    <property type="match status" value="1"/>
</dbReference>
<keyword evidence="2 9" id="KW-0436">Ligase</keyword>
<dbReference type="InterPro" id="IPR012340">
    <property type="entry name" value="NA-bd_OB-fold"/>
</dbReference>
<dbReference type="HAMAP" id="MF_00252">
    <property type="entry name" value="Lys_tRNA_synth_class2"/>
    <property type="match status" value="1"/>
</dbReference>
<dbReference type="EMBL" id="AP028955">
    <property type="protein sequence ID" value="BET37442.1"/>
    <property type="molecule type" value="Genomic_DNA"/>
</dbReference>
<comment type="catalytic activity">
    <reaction evidence="8 9 10">
        <text>tRNA(Lys) + L-lysine + ATP = L-lysyl-tRNA(Lys) + AMP + diphosphate</text>
        <dbReference type="Rhea" id="RHEA:20792"/>
        <dbReference type="Rhea" id="RHEA-COMP:9696"/>
        <dbReference type="Rhea" id="RHEA-COMP:9697"/>
        <dbReference type="ChEBI" id="CHEBI:30616"/>
        <dbReference type="ChEBI" id="CHEBI:32551"/>
        <dbReference type="ChEBI" id="CHEBI:33019"/>
        <dbReference type="ChEBI" id="CHEBI:78442"/>
        <dbReference type="ChEBI" id="CHEBI:78529"/>
        <dbReference type="ChEBI" id="CHEBI:456215"/>
        <dbReference type="EC" id="6.1.1.6"/>
    </reaction>
</comment>
<keyword evidence="9 10" id="KW-0460">Magnesium</keyword>
<evidence type="ECO:0000256" key="10">
    <source>
        <dbReference type="RuleBase" id="RU000336"/>
    </source>
</evidence>
<dbReference type="InterPro" id="IPR004365">
    <property type="entry name" value="NA-bd_OB_tRNA"/>
</dbReference>
<feature type="binding site" evidence="9">
    <location>
        <position position="457"/>
    </location>
    <ligand>
        <name>Mg(2+)</name>
        <dbReference type="ChEBI" id="CHEBI:18420"/>
        <label>2</label>
    </ligand>
</feature>
<proteinExistence type="inferred from homology"/>
<protein>
    <recommendedName>
        <fullName evidence="9">Lysine--tRNA ligase</fullName>
        <ecNumber evidence="9">6.1.1.6</ecNumber>
    </recommendedName>
    <alternativeName>
        <fullName evidence="9">Lysyl-tRNA synthetase</fullName>
        <shortName evidence="9">LysRS</shortName>
    </alternativeName>
</protein>
<dbReference type="Pfam" id="PF00152">
    <property type="entry name" value="tRNA-synt_2"/>
    <property type="match status" value="1"/>
</dbReference>
<feature type="domain" description="Aminoacyl-transfer RNA synthetases class-II family profile" evidence="11">
    <location>
        <begin position="192"/>
        <end position="538"/>
    </location>
</feature>
<dbReference type="GO" id="GO:0016874">
    <property type="term" value="F:ligase activity"/>
    <property type="evidence" value="ECO:0007669"/>
    <property type="project" value="UniProtKB-KW"/>
</dbReference>
<evidence type="ECO:0000259" key="11">
    <source>
        <dbReference type="PROSITE" id="PS50862"/>
    </source>
</evidence>
<dbReference type="Proteomes" id="UP001473424">
    <property type="component" value="Chromosome"/>
</dbReference>
<evidence type="ECO:0000256" key="9">
    <source>
        <dbReference type="HAMAP-Rule" id="MF_00252"/>
    </source>
</evidence>
<evidence type="ECO:0000256" key="3">
    <source>
        <dbReference type="ARBA" id="ARBA00022723"/>
    </source>
</evidence>
<comment type="similarity">
    <text evidence="9">Belongs to the class-II aminoacyl-tRNA synthetase family.</text>
</comment>
<evidence type="ECO:0000256" key="8">
    <source>
        <dbReference type="ARBA" id="ARBA00048573"/>
    </source>
</evidence>
<evidence type="ECO:0000256" key="5">
    <source>
        <dbReference type="ARBA" id="ARBA00022840"/>
    </source>
</evidence>
<comment type="subunit">
    <text evidence="1 9">Homodimer.</text>
</comment>
<evidence type="ECO:0000256" key="7">
    <source>
        <dbReference type="ARBA" id="ARBA00023146"/>
    </source>
</evidence>
<dbReference type="PRINTS" id="PR00982">
    <property type="entry name" value="TRNASYNTHLYS"/>
</dbReference>
<comment type="cofactor">
    <cofactor evidence="9 10">
        <name>Mg(2+)</name>
        <dbReference type="ChEBI" id="CHEBI:18420"/>
    </cofactor>
    <text evidence="9 10">Binds 3 Mg(2+) ions per subunit.</text>
</comment>
<dbReference type="CDD" id="cd04322">
    <property type="entry name" value="LysRS_N"/>
    <property type="match status" value="1"/>
</dbReference>
<dbReference type="PANTHER" id="PTHR42918">
    <property type="entry name" value="LYSYL-TRNA SYNTHETASE"/>
    <property type="match status" value="1"/>
</dbReference>
<evidence type="ECO:0000313" key="13">
    <source>
        <dbReference type="Proteomes" id="UP001473424"/>
    </source>
</evidence>
<evidence type="ECO:0000256" key="4">
    <source>
        <dbReference type="ARBA" id="ARBA00022741"/>
    </source>
</evidence>
<dbReference type="InterPro" id="IPR044136">
    <property type="entry name" value="Lys-tRNA-ligase_II_N"/>
</dbReference>
<reference evidence="13" key="1">
    <citation type="journal article" date="2024" name="FEMS Microbiol. Lett.">
        <title>Genomic insights into Spiroplasma endosymbionts that induce male-killing and protective phenotypes in the pea aphid.</title>
        <authorList>
            <person name="Arai H."/>
            <person name="Legeai F."/>
            <person name="Kageyama D."/>
            <person name="Sugio A."/>
            <person name="Simon J.C."/>
        </authorList>
    </citation>
    <scope>NUCLEOTIDE SEQUENCE [LARGE SCALE GENOMIC DNA]</scope>
    <source>
        <strain evidence="13">sAp269</strain>
    </source>
</reference>
<comment type="subcellular location">
    <subcellularLocation>
        <location evidence="9">Cytoplasm</location>
    </subcellularLocation>
</comment>
<dbReference type="InterPro" id="IPR045864">
    <property type="entry name" value="aa-tRNA-synth_II/BPL/LPL"/>
</dbReference>
<sequence length="542" mass="63806">MKKMKETKIEINGRILTEQEALRYQKIQDLYKQNYDIYARNWERNYNCETLNIEFRNKNKEELAKFVANLPNDQIKMAGRLMTKREMGKGSIFAHLQDQTGKFQIYLKPEYINQKKFEWFAEYADLGDFFGIKGKAMKTNKGELTVQIYDIVMLSKALRPLPDKFHGLTDIEERYRRRYVDLIMNQETKKTFLQRTQIINELRSFLNNKGYLEVETPILQEVYGGAAAKPFITHHNTLKTDLYLRIATELHLKRLIVGGFEKVYEIGRLFRNEGMSKKHNPEFTTIEIYVAYQDMKYMMDLTESCIKNLINTVHNKLILEYDENILNFEKSWTKISMIDSIKKAMIKDEGFTKIFQEISDMILKYHNIEDDNIRNIEKNKTFKLILKLAKSYKLHIPDHYNSNGHIINLFFESFVEETLIQPTFIFDYPIEISPLAKLNKNSKEFTDRFELFIAGREYANAYSELNDSLQQYNRFEEQVKEKNSGNDEAATMDLDFVEALEYGMPPTGGLGIGIDRLVMLITGKNSIKDVLLFPHMKPRTEK</sequence>
<name>A0ABN7BTB5_9MOLU</name>
<keyword evidence="6 9" id="KW-0648">Protein biosynthesis</keyword>
<gene>
    <name evidence="9 12" type="primary">lysS</name>
    <name evidence="12" type="ORF">SAP269_00310</name>
</gene>
<accession>A0ABN7BTB5</accession>
<evidence type="ECO:0000256" key="2">
    <source>
        <dbReference type="ARBA" id="ARBA00022598"/>
    </source>
</evidence>
<organism evidence="12 13">
    <name type="scientific">Spiroplasma ixodetis</name>
    <dbReference type="NCBI Taxonomy" id="2141"/>
    <lineage>
        <taxon>Bacteria</taxon>
        <taxon>Bacillati</taxon>
        <taxon>Mycoplasmatota</taxon>
        <taxon>Mollicutes</taxon>
        <taxon>Entomoplasmatales</taxon>
        <taxon>Spiroplasmataceae</taxon>
        <taxon>Spiroplasma</taxon>
    </lineage>
</organism>
<dbReference type="InterPro" id="IPR004364">
    <property type="entry name" value="Aa-tRNA-synt_II"/>
</dbReference>